<feature type="transmembrane region" description="Helical" evidence="2">
    <location>
        <begin position="117"/>
        <end position="134"/>
    </location>
</feature>
<dbReference type="EMBL" id="LDSL01000188">
    <property type="protein sequence ID" value="KTT14459.1"/>
    <property type="molecule type" value="Genomic_DNA"/>
</dbReference>
<dbReference type="OrthoDB" id="8564508at2"/>
<dbReference type="RefSeq" id="WP_058644376.1">
    <property type="nucleotide sequence ID" value="NZ_LDSL01000188.1"/>
</dbReference>
<evidence type="ECO:0000256" key="1">
    <source>
        <dbReference type="SAM" id="MobiDB-lite"/>
    </source>
</evidence>
<keyword evidence="4" id="KW-1185">Reference proteome</keyword>
<accession>A0A147GLJ9</accession>
<feature type="region of interest" description="Disordered" evidence="1">
    <location>
        <begin position="37"/>
        <end position="65"/>
    </location>
</feature>
<proteinExistence type="predicted"/>
<dbReference type="AlphaFoldDB" id="A0A147GLJ9"/>
<organism evidence="3 4">
    <name type="scientific">Pseudacidovorax intermedius</name>
    <dbReference type="NCBI Taxonomy" id="433924"/>
    <lineage>
        <taxon>Bacteria</taxon>
        <taxon>Pseudomonadati</taxon>
        <taxon>Pseudomonadota</taxon>
        <taxon>Betaproteobacteria</taxon>
        <taxon>Burkholderiales</taxon>
        <taxon>Comamonadaceae</taxon>
        <taxon>Pseudacidovorax</taxon>
    </lineage>
</organism>
<keyword evidence="2" id="KW-0812">Transmembrane</keyword>
<comment type="caution">
    <text evidence="3">The sequence shown here is derived from an EMBL/GenBank/DDBJ whole genome shotgun (WGS) entry which is preliminary data.</text>
</comment>
<evidence type="ECO:0000313" key="4">
    <source>
        <dbReference type="Proteomes" id="UP000072741"/>
    </source>
</evidence>
<dbReference type="Proteomes" id="UP000072741">
    <property type="component" value="Unassembled WGS sequence"/>
</dbReference>
<sequence>MAAGTLFTVLANIPWGQVVENAPKVAEGAAKLWSSVTRRRQSAEQAEASETTTPPGRPLTEAEQLRQQVQRLEASVRDIEAQMQASTELIKSLAEQNTQLVAGIELNRQRLQRMKRAMAALTAVLAATLLFLFTR</sequence>
<protein>
    <submittedName>
        <fullName evidence="3">Uncharacterized protein</fullName>
    </submittedName>
</protein>
<reference evidence="3 4" key="1">
    <citation type="journal article" date="2016" name="Front. Microbiol.">
        <title>Genomic Resource of Rice Seed Associated Bacteria.</title>
        <authorList>
            <person name="Midha S."/>
            <person name="Bansal K."/>
            <person name="Sharma S."/>
            <person name="Kumar N."/>
            <person name="Patil P.P."/>
            <person name="Chaudhry V."/>
            <person name="Patil P.B."/>
        </authorList>
    </citation>
    <scope>NUCLEOTIDE SEQUENCE [LARGE SCALE GENOMIC DNA]</scope>
    <source>
        <strain evidence="3 4">NS331</strain>
    </source>
</reference>
<dbReference type="SUPFAM" id="SSF46966">
    <property type="entry name" value="Spectrin repeat"/>
    <property type="match status" value="1"/>
</dbReference>
<keyword evidence="2" id="KW-0472">Membrane</keyword>
<name>A0A147GLJ9_9BURK</name>
<evidence type="ECO:0000313" key="3">
    <source>
        <dbReference type="EMBL" id="KTT14459.1"/>
    </source>
</evidence>
<dbReference type="Gene3D" id="1.20.58.60">
    <property type="match status" value="1"/>
</dbReference>
<evidence type="ECO:0000256" key="2">
    <source>
        <dbReference type="SAM" id="Phobius"/>
    </source>
</evidence>
<gene>
    <name evidence="3" type="ORF">NS331_23680</name>
</gene>
<keyword evidence="2" id="KW-1133">Transmembrane helix</keyword>